<accession>A0ABW5TN88</accession>
<evidence type="ECO:0000313" key="3">
    <source>
        <dbReference type="Proteomes" id="UP001597546"/>
    </source>
</evidence>
<dbReference type="RefSeq" id="WP_379041046.1">
    <property type="nucleotide sequence ID" value="NZ_JBHSKW010000006.1"/>
</dbReference>
<gene>
    <name evidence="2" type="ORF">ACFSSE_01005</name>
</gene>
<keyword evidence="3" id="KW-1185">Reference proteome</keyword>
<reference evidence="3" key="1">
    <citation type="journal article" date="2019" name="Int. J. Syst. Evol. Microbiol.">
        <title>The Global Catalogue of Microorganisms (GCM) 10K type strain sequencing project: providing services to taxonomists for standard genome sequencing and annotation.</title>
        <authorList>
            <consortium name="The Broad Institute Genomics Platform"/>
            <consortium name="The Broad Institute Genome Sequencing Center for Infectious Disease"/>
            <person name="Wu L."/>
            <person name="Ma J."/>
        </authorList>
    </citation>
    <scope>NUCLEOTIDE SEQUENCE [LARGE SCALE GENOMIC DNA]</scope>
    <source>
        <strain evidence="3">KCTC 42456</strain>
    </source>
</reference>
<proteinExistence type="predicted"/>
<sequence>MKIKTTLIFFFASFFVQAQTNIFPANGNVGIGTSNPQQKFAVSNNGAEGLEIYLNQPSLVVGLQSYNRQTQAYTKMQFDASQFEFTQGNVGIGTTSPSQKLDVNGIVKWGDLENNYLYSGQEAGGVYFEQVGTSALKSKIRFQSSKNGDQGNYSQFYIDPEKGFYFVSNGSALSNVGIGTTTPDEKLTVKGKIHAEEVRVDLTVPGPDYVFEKDYPLPSLIETQKYIQENKHLPEVPSAKEMETKGINLSEMNMLLLKKVEELTLHLIEQDKMNKKQDAQIEELIKLNKLLMKTNKN</sequence>
<organism evidence="2 3">
    <name type="scientific">Pedobacter alpinus</name>
    <dbReference type="NCBI Taxonomy" id="1590643"/>
    <lineage>
        <taxon>Bacteria</taxon>
        <taxon>Pseudomonadati</taxon>
        <taxon>Bacteroidota</taxon>
        <taxon>Sphingobacteriia</taxon>
        <taxon>Sphingobacteriales</taxon>
        <taxon>Sphingobacteriaceae</taxon>
        <taxon>Pedobacter</taxon>
    </lineage>
</organism>
<evidence type="ECO:0000313" key="2">
    <source>
        <dbReference type="EMBL" id="MFD2730274.1"/>
    </source>
</evidence>
<dbReference type="EMBL" id="JBHULV010000005">
    <property type="protein sequence ID" value="MFD2730274.1"/>
    <property type="molecule type" value="Genomic_DNA"/>
</dbReference>
<feature type="signal peptide" evidence="1">
    <location>
        <begin position="1"/>
        <end position="18"/>
    </location>
</feature>
<comment type="caution">
    <text evidence="2">The sequence shown here is derived from an EMBL/GenBank/DDBJ whole genome shotgun (WGS) entry which is preliminary data.</text>
</comment>
<protein>
    <submittedName>
        <fullName evidence="2">Uncharacterized protein</fullName>
    </submittedName>
</protein>
<dbReference type="Proteomes" id="UP001597546">
    <property type="component" value="Unassembled WGS sequence"/>
</dbReference>
<name>A0ABW5TN88_9SPHI</name>
<feature type="chain" id="PRO_5045890977" evidence="1">
    <location>
        <begin position="19"/>
        <end position="297"/>
    </location>
</feature>
<keyword evidence="1" id="KW-0732">Signal</keyword>
<evidence type="ECO:0000256" key="1">
    <source>
        <dbReference type="SAM" id="SignalP"/>
    </source>
</evidence>